<dbReference type="AlphaFoldDB" id="A0AAN5CBG2"/>
<evidence type="ECO:0000313" key="3">
    <source>
        <dbReference type="Proteomes" id="UP001328107"/>
    </source>
</evidence>
<dbReference type="EMBL" id="BTRK01000002">
    <property type="protein sequence ID" value="GMR38060.1"/>
    <property type="molecule type" value="Genomic_DNA"/>
</dbReference>
<keyword evidence="3" id="KW-1185">Reference proteome</keyword>
<gene>
    <name evidence="2" type="ORF">PMAYCL1PPCAC_08255</name>
</gene>
<comment type="caution">
    <text evidence="2">The sequence shown here is derived from an EMBL/GenBank/DDBJ whole genome shotgun (WGS) entry which is preliminary data.</text>
</comment>
<feature type="transmembrane region" description="Helical" evidence="1">
    <location>
        <begin position="71"/>
        <end position="94"/>
    </location>
</feature>
<evidence type="ECO:0000313" key="2">
    <source>
        <dbReference type="EMBL" id="GMR38060.1"/>
    </source>
</evidence>
<keyword evidence="1" id="KW-1133">Transmembrane helix</keyword>
<feature type="non-terminal residue" evidence="2">
    <location>
        <position position="1"/>
    </location>
</feature>
<sequence length="133" mass="15212">RLVPLSCRFSSSYFITNSFEMSPSKIFDENWEPGPPWRVVAATDVYEKKFKILDVEFEGGENDKYGGVKAFSMPIVLTVCLVVAILVSLLIFFIRRACFPVYEAVHENTLVEEPEKKIDESDESLHREGILNM</sequence>
<dbReference type="Proteomes" id="UP001328107">
    <property type="component" value="Unassembled WGS sequence"/>
</dbReference>
<accession>A0AAN5CBG2</accession>
<feature type="non-terminal residue" evidence="2">
    <location>
        <position position="133"/>
    </location>
</feature>
<keyword evidence="1" id="KW-0812">Transmembrane</keyword>
<name>A0AAN5CBG2_9BILA</name>
<organism evidence="2 3">
    <name type="scientific">Pristionchus mayeri</name>
    <dbReference type="NCBI Taxonomy" id="1317129"/>
    <lineage>
        <taxon>Eukaryota</taxon>
        <taxon>Metazoa</taxon>
        <taxon>Ecdysozoa</taxon>
        <taxon>Nematoda</taxon>
        <taxon>Chromadorea</taxon>
        <taxon>Rhabditida</taxon>
        <taxon>Rhabditina</taxon>
        <taxon>Diplogasteromorpha</taxon>
        <taxon>Diplogasteroidea</taxon>
        <taxon>Neodiplogasteridae</taxon>
        <taxon>Pristionchus</taxon>
    </lineage>
</organism>
<protein>
    <submittedName>
        <fullName evidence="2">Uncharacterized protein</fullName>
    </submittedName>
</protein>
<keyword evidence="1" id="KW-0472">Membrane</keyword>
<proteinExistence type="predicted"/>
<evidence type="ECO:0000256" key="1">
    <source>
        <dbReference type="SAM" id="Phobius"/>
    </source>
</evidence>
<reference evidence="3" key="1">
    <citation type="submission" date="2022-10" db="EMBL/GenBank/DDBJ databases">
        <title>Genome assembly of Pristionchus species.</title>
        <authorList>
            <person name="Yoshida K."/>
            <person name="Sommer R.J."/>
        </authorList>
    </citation>
    <scope>NUCLEOTIDE SEQUENCE [LARGE SCALE GENOMIC DNA]</scope>
    <source>
        <strain evidence="3">RS5460</strain>
    </source>
</reference>